<dbReference type="Proteomes" id="UP000176998">
    <property type="component" value="Unassembled WGS sequence"/>
</dbReference>
<dbReference type="RefSeq" id="XP_022477971.1">
    <property type="nucleotide sequence ID" value="XM_022615552.1"/>
</dbReference>
<organism evidence="2 3">
    <name type="scientific">Colletotrichum orchidophilum</name>
    <dbReference type="NCBI Taxonomy" id="1209926"/>
    <lineage>
        <taxon>Eukaryota</taxon>
        <taxon>Fungi</taxon>
        <taxon>Dikarya</taxon>
        <taxon>Ascomycota</taxon>
        <taxon>Pezizomycotina</taxon>
        <taxon>Sordariomycetes</taxon>
        <taxon>Hypocreomycetidae</taxon>
        <taxon>Glomerellales</taxon>
        <taxon>Glomerellaceae</taxon>
        <taxon>Colletotrichum</taxon>
    </lineage>
</organism>
<keyword evidence="3" id="KW-1185">Reference proteome</keyword>
<protein>
    <submittedName>
        <fullName evidence="2">Uncharacterized protein</fullName>
    </submittedName>
</protein>
<sequence length="160" mass="17767">MPPHADHCAATVEYAERVFQHLEDNRPSNTPTDFSGAHPENPKTVKSKTQNLKSQLNGSNTFAFADIYTHSASGKFPLKRTGSFGNGRVKELVAAYEARSHHTEELAKEATRRKRELAAFIHGTPEETSTEDSEGTETTAFSDIEEDGKEWVKVFDADLD</sequence>
<dbReference type="OrthoDB" id="4841795at2759"/>
<dbReference type="GeneID" id="34557062"/>
<evidence type="ECO:0000313" key="3">
    <source>
        <dbReference type="Proteomes" id="UP000176998"/>
    </source>
</evidence>
<feature type="region of interest" description="Disordered" evidence="1">
    <location>
        <begin position="23"/>
        <end position="49"/>
    </location>
</feature>
<dbReference type="AlphaFoldDB" id="A0A1G4BHF0"/>
<evidence type="ECO:0000256" key="1">
    <source>
        <dbReference type="SAM" id="MobiDB-lite"/>
    </source>
</evidence>
<gene>
    <name evidence="2" type="ORF">CORC01_03903</name>
</gene>
<name>A0A1G4BHF0_9PEZI</name>
<accession>A0A1G4BHF0</accession>
<proteinExistence type="predicted"/>
<evidence type="ECO:0000313" key="2">
    <source>
        <dbReference type="EMBL" id="OHF00829.1"/>
    </source>
</evidence>
<feature type="region of interest" description="Disordered" evidence="1">
    <location>
        <begin position="122"/>
        <end position="143"/>
    </location>
</feature>
<dbReference type="EMBL" id="MJBS01000024">
    <property type="protein sequence ID" value="OHF00829.1"/>
    <property type="molecule type" value="Genomic_DNA"/>
</dbReference>
<reference evidence="2 3" key="1">
    <citation type="submission" date="2016-09" db="EMBL/GenBank/DDBJ databases">
        <authorList>
            <person name="Capua I."/>
            <person name="De Benedictis P."/>
            <person name="Joannis T."/>
            <person name="Lombin L.H."/>
            <person name="Cattoli G."/>
        </authorList>
    </citation>
    <scope>NUCLEOTIDE SEQUENCE [LARGE SCALE GENOMIC DNA]</scope>
    <source>
        <strain evidence="2 3">IMI 309357</strain>
    </source>
</reference>
<comment type="caution">
    <text evidence="2">The sequence shown here is derived from an EMBL/GenBank/DDBJ whole genome shotgun (WGS) entry which is preliminary data.</text>
</comment>